<dbReference type="InterPro" id="IPR050314">
    <property type="entry name" value="Glycosyl_Hydrlase_18"/>
</dbReference>
<comment type="caution">
    <text evidence="4">The sequence shown here is derived from an EMBL/GenBank/DDBJ whole genome shotgun (WGS) entry which is preliminary data.</text>
</comment>
<organism evidence="4 5">
    <name type="scientific">Polychaeton citri CBS 116435</name>
    <dbReference type="NCBI Taxonomy" id="1314669"/>
    <lineage>
        <taxon>Eukaryota</taxon>
        <taxon>Fungi</taxon>
        <taxon>Dikarya</taxon>
        <taxon>Ascomycota</taxon>
        <taxon>Pezizomycotina</taxon>
        <taxon>Dothideomycetes</taxon>
        <taxon>Dothideomycetidae</taxon>
        <taxon>Capnodiales</taxon>
        <taxon>Capnodiaceae</taxon>
        <taxon>Polychaeton</taxon>
    </lineage>
</organism>
<proteinExistence type="inferred from homology"/>
<evidence type="ECO:0000313" key="4">
    <source>
        <dbReference type="EMBL" id="KAF2719130.1"/>
    </source>
</evidence>
<gene>
    <name evidence="4" type="ORF">K431DRAFT_331702</name>
</gene>
<evidence type="ECO:0000256" key="2">
    <source>
        <dbReference type="ARBA" id="ARBA00012729"/>
    </source>
</evidence>
<dbReference type="InterPro" id="IPR029070">
    <property type="entry name" value="Chitinase_insertion_sf"/>
</dbReference>
<dbReference type="EMBL" id="MU003815">
    <property type="protein sequence ID" value="KAF2719130.1"/>
    <property type="molecule type" value="Genomic_DNA"/>
</dbReference>
<dbReference type="Pfam" id="PF00704">
    <property type="entry name" value="Glyco_hydro_18"/>
    <property type="match status" value="1"/>
</dbReference>
<dbReference type="PANTHER" id="PTHR11177:SF333">
    <property type="entry name" value="CHITINASE"/>
    <property type="match status" value="1"/>
</dbReference>
<sequence>MAYDLHGVWDAERKFVGPYVAPHTSITEIDLVLDLLWRAGVDSSKVVMGQAWYGRSFTLASPTCNTPNGIREFSGGGNPEMCSDASGILDYQEISDLKTQNSLNPVYDEKAGWVSYDDAQTFARKRDFANSRCLGGLRVWGMDQVDQTANNGFGGVSAAAGIDVTPDQQASANQATTDQHAGGACYTSECAVACKPGTNEVAQFNRQPVQLSTSDRCPKKQYQSLCCDDKSTIGTCTCYCCAGFKPSSDSLTQDLADGAKAAAEAAAEQAALDVAAKLFCRVAIPALLASLEALEDLIPMISEIADVVEIAATAAII</sequence>
<dbReference type="InterPro" id="IPR001223">
    <property type="entry name" value="Glyco_hydro18_cat"/>
</dbReference>
<name>A0A9P4UNL6_9PEZI</name>
<dbReference type="Gene3D" id="3.10.50.10">
    <property type="match status" value="1"/>
</dbReference>
<dbReference type="EC" id="3.2.1.14" evidence="2"/>
<dbReference type="PANTHER" id="PTHR11177">
    <property type="entry name" value="CHITINASE"/>
    <property type="match status" value="1"/>
</dbReference>
<accession>A0A9P4UNL6</accession>
<dbReference type="SUPFAM" id="SSF51445">
    <property type="entry name" value="(Trans)glycosidases"/>
    <property type="match status" value="1"/>
</dbReference>
<reference evidence="4" key="1">
    <citation type="journal article" date="2020" name="Stud. Mycol.">
        <title>101 Dothideomycetes genomes: a test case for predicting lifestyles and emergence of pathogens.</title>
        <authorList>
            <person name="Haridas S."/>
            <person name="Albert R."/>
            <person name="Binder M."/>
            <person name="Bloem J."/>
            <person name="Labutti K."/>
            <person name="Salamov A."/>
            <person name="Andreopoulos B."/>
            <person name="Baker S."/>
            <person name="Barry K."/>
            <person name="Bills G."/>
            <person name="Bluhm B."/>
            <person name="Cannon C."/>
            <person name="Castanera R."/>
            <person name="Culley D."/>
            <person name="Daum C."/>
            <person name="Ezra D."/>
            <person name="Gonzalez J."/>
            <person name="Henrissat B."/>
            <person name="Kuo A."/>
            <person name="Liang C."/>
            <person name="Lipzen A."/>
            <person name="Lutzoni F."/>
            <person name="Magnuson J."/>
            <person name="Mondo S."/>
            <person name="Nolan M."/>
            <person name="Ohm R."/>
            <person name="Pangilinan J."/>
            <person name="Park H.-J."/>
            <person name="Ramirez L."/>
            <person name="Alfaro M."/>
            <person name="Sun H."/>
            <person name="Tritt A."/>
            <person name="Yoshinaga Y."/>
            <person name="Zwiers L.-H."/>
            <person name="Turgeon B."/>
            <person name="Goodwin S."/>
            <person name="Spatafora J."/>
            <person name="Crous P."/>
            <person name="Grigoriev I."/>
        </authorList>
    </citation>
    <scope>NUCLEOTIDE SEQUENCE</scope>
    <source>
        <strain evidence="4">CBS 116435</strain>
    </source>
</reference>
<dbReference type="InterPro" id="IPR017853">
    <property type="entry name" value="GH"/>
</dbReference>
<dbReference type="PROSITE" id="PS51910">
    <property type="entry name" value="GH18_2"/>
    <property type="match status" value="1"/>
</dbReference>
<dbReference type="Gene3D" id="3.20.20.80">
    <property type="entry name" value="Glycosidases"/>
    <property type="match status" value="1"/>
</dbReference>
<keyword evidence="4" id="KW-0378">Hydrolase</keyword>
<feature type="domain" description="GH18" evidence="3">
    <location>
        <begin position="1"/>
        <end position="156"/>
    </location>
</feature>
<evidence type="ECO:0000256" key="1">
    <source>
        <dbReference type="ARBA" id="ARBA00008682"/>
    </source>
</evidence>
<dbReference type="AlphaFoldDB" id="A0A9P4UNL6"/>
<dbReference type="GO" id="GO:0008843">
    <property type="term" value="F:endochitinase activity"/>
    <property type="evidence" value="ECO:0007669"/>
    <property type="project" value="UniProtKB-EC"/>
</dbReference>
<dbReference type="Proteomes" id="UP000799441">
    <property type="component" value="Unassembled WGS sequence"/>
</dbReference>
<evidence type="ECO:0000259" key="3">
    <source>
        <dbReference type="PROSITE" id="PS51910"/>
    </source>
</evidence>
<dbReference type="SUPFAM" id="SSF54556">
    <property type="entry name" value="Chitinase insertion domain"/>
    <property type="match status" value="1"/>
</dbReference>
<keyword evidence="5" id="KW-1185">Reference proteome</keyword>
<comment type="similarity">
    <text evidence="1">Belongs to the glycosyl hydrolase 18 family. Chitinase class V subfamily.</text>
</comment>
<dbReference type="OrthoDB" id="73875at2759"/>
<protein>
    <recommendedName>
        <fullName evidence="2">chitinase</fullName>
        <ecNumber evidence="2">3.2.1.14</ecNumber>
    </recommendedName>
</protein>
<dbReference type="GO" id="GO:0005975">
    <property type="term" value="P:carbohydrate metabolic process"/>
    <property type="evidence" value="ECO:0007669"/>
    <property type="project" value="InterPro"/>
</dbReference>
<evidence type="ECO:0000313" key="5">
    <source>
        <dbReference type="Proteomes" id="UP000799441"/>
    </source>
</evidence>